<accession>A0A2P4UE98</accession>
<keyword evidence="5" id="KW-1185">Reference proteome</keyword>
<evidence type="ECO:0000256" key="1">
    <source>
        <dbReference type="SAM" id="Coils"/>
    </source>
</evidence>
<evidence type="ECO:0000313" key="5">
    <source>
        <dbReference type="Proteomes" id="UP000242367"/>
    </source>
</evidence>
<dbReference type="InterPro" id="IPR018306">
    <property type="entry name" value="Phage_T5_Orf172_DNA-bd"/>
</dbReference>
<feature type="compositionally biased region" description="Pro residues" evidence="2">
    <location>
        <begin position="144"/>
        <end position="161"/>
    </location>
</feature>
<keyword evidence="1" id="KW-0175">Coiled coil</keyword>
<feature type="compositionally biased region" description="Low complexity" evidence="2">
    <location>
        <begin position="162"/>
        <end position="185"/>
    </location>
</feature>
<dbReference type="InterPro" id="IPR025280">
    <property type="entry name" value="SNIPE"/>
</dbReference>
<feature type="coiled-coil region" evidence="1">
    <location>
        <begin position="349"/>
        <end position="412"/>
    </location>
</feature>
<feature type="compositionally biased region" description="Pro residues" evidence="2">
    <location>
        <begin position="186"/>
        <end position="197"/>
    </location>
</feature>
<dbReference type="RefSeq" id="WP_235828577.1">
    <property type="nucleotide sequence ID" value="NZ_MTBP01000003.1"/>
</dbReference>
<reference evidence="4 5" key="1">
    <citation type="journal article" date="2017" name="Chemistry">
        <title>Isolation, Biosynthesis and Chemical Modifications of Rubterolones A-F: Rare Tropolone Alkaloids from Actinomadura sp. 5-2.</title>
        <authorList>
            <person name="Guo H."/>
            <person name="Benndorf R."/>
            <person name="Leichnitz D."/>
            <person name="Klassen J.L."/>
            <person name="Vollmers J."/>
            <person name="Gorls H."/>
            <person name="Steinacker M."/>
            <person name="Weigel C."/>
            <person name="Dahse H.M."/>
            <person name="Kaster A.K."/>
            <person name="de Beer Z.W."/>
            <person name="Poulsen M."/>
            <person name="Beemelmanns C."/>
        </authorList>
    </citation>
    <scope>NUCLEOTIDE SEQUENCE [LARGE SCALE GENOMIC DNA]</scope>
    <source>
        <strain evidence="4 5">5-2</strain>
    </source>
</reference>
<organism evidence="4 5">
    <name type="scientific">Actinomadura rubteroloni</name>
    <dbReference type="NCBI Taxonomy" id="1926885"/>
    <lineage>
        <taxon>Bacteria</taxon>
        <taxon>Bacillati</taxon>
        <taxon>Actinomycetota</taxon>
        <taxon>Actinomycetes</taxon>
        <taxon>Streptosporangiales</taxon>
        <taxon>Thermomonosporaceae</taxon>
        <taxon>Actinomadura</taxon>
    </lineage>
</organism>
<dbReference type="Proteomes" id="UP000242367">
    <property type="component" value="Unassembled WGS sequence"/>
</dbReference>
<protein>
    <submittedName>
        <fullName evidence="4">T5orf172 domain protein</fullName>
    </submittedName>
</protein>
<name>A0A2P4UE98_9ACTN</name>
<gene>
    <name evidence="4" type="ORF">BTM25_45470</name>
</gene>
<proteinExistence type="predicted"/>
<dbReference type="Pfam" id="PF13455">
    <property type="entry name" value="MUG113"/>
    <property type="match status" value="1"/>
</dbReference>
<evidence type="ECO:0000256" key="2">
    <source>
        <dbReference type="SAM" id="MobiDB-lite"/>
    </source>
</evidence>
<feature type="region of interest" description="Disordered" evidence="2">
    <location>
        <begin position="144"/>
        <end position="237"/>
    </location>
</feature>
<feature type="domain" description="Bacteriophage T5 Orf172 DNA-binding" evidence="3">
    <location>
        <begin position="645"/>
        <end position="728"/>
    </location>
</feature>
<feature type="region of interest" description="Disordered" evidence="2">
    <location>
        <begin position="329"/>
        <end position="349"/>
    </location>
</feature>
<dbReference type="AlphaFoldDB" id="A0A2P4UE98"/>
<feature type="compositionally biased region" description="Low complexity" evidence="2">
    <location>
        <begin position="198"/>
        <end position="210"/>
    </location>
</feature>
<sequence>MTTQGDAAPPLIGGDVDPADSARLLRLVGLFLAPGESVLGLAAVSRSPGGLTHVAVTGRRLLGFVAADIAKVGPAVRVALTDMTSVDAPAAATGRRSLIVDAGGTRTAYGDLAERDAGMLVGLVRERLAPAPAAAPAFPPPVPAAPAPATSPPAAPAPAVPGAPASAVPGSAAPRLAAPGSAAPQPAAPTPTAPGPAMPLSAAPAPLTPATAPPAPASSMPSPGALPPLPSTFAPPVASTPATPAAYAPTPLPVTPAPAAHPPVVAAPAAPVAQAPVSWRYVSPPGWPVPPPGWTPPPGWRADPSWPAPPPDWQFWVRDVPAPVPAPVQAPPPEPSPFGATGGDRRPVFGGRKQRIEELEAENARLRAEAERLGLLEPMRLAAEIDALRMRLDETRTELRRETARLEEARTAIVETRDVALLQEVGVYEYLHPLADVVAYKAKLAAVKDEISSIAREGRAVVGATNWSVNGSQAQGRAMVRDFSKLMLRAYNAEADNLVRTMRPYKLQSALDRLDKTAQTIERLGKTMDIRVSAKYRNVRRRELRLTADHLAKAEEERERIRAERERQREEDKARREFEREKARLLKERSHVESAIVRLEARGDASGADELRAKLDDVDAALTSVAGREANTRTGHVYVISNLGAFGERMVKIGMTRRLDPMERVRELGDASVPFHFDVHALIFSADAVELENRLHQEFAERRVNRVNNRREFFYATPGEVRDVLARIADNHLVEYKDVPEAEEYRRSSG</sequence>
<feature type="region of interest" description="Disordered" evidence="2">
    <location>
        <begin position="556"/>
        <end position="576"/>
    </location>
</feature>
<dbReference type="Pfam" id="PF13250">
    <property type="entry name" value="SNIPE"/>
    <property type="match status" value="1"/>
</dbReference>
<evidence type="ECO:0000259" key="3">
    <source>
        <dbReference type="SMART" id="SM00974"/>
    </source>
</evidence>
<dbReference type="EMBL" id="MTBP01000003">
    <property type="protein sequence ID" value="POM23394.1"/>
    <property type="molecule type" value="Genomic_DNA"/>
</dbReference>
<comment type="caution">
    <text evidence="4">The sequence shown here is derived from an EMBL/GenBank/DDBJ whole genome shotgun (WGS) entry which is preliminary data.</text>
</comment>
<dbReference type="SMART" id="SM00974">
    <property type="entry name" value="T5orf172"/>
    <property type="match status" value="1"/>
</dbReference>
<evidence type="ECO:0000313" key="4">
    <source>
        <dbReference type="EMBL" id="POM23394.1"/>
    </source>
</evidence>